<dbReference type="AlphaFoldDB" id="A0A178CC10"/>
<reference evidence="2 3" key="1">
    <citation type="submission" date="2016-03" db="EMBL/GenBank/DDBJ databases">
        <title>The draft genome sequence of Fonsecaea nubica causative agent of cutaneous subcutaneous infection in human host.</title>
        <authorList>
            <person name="Costa F."/>
            <person name="Sybren D.H."/>
            <person name="Raittz R.T."/>
            <person name="Weiss V.A."/>
            <person name="Leao A.C."/>
            <person name="Gomes R."/>
            <person name="De Souza E.M."/>
            <person name="Pedrosa F.O."/>
            <person name="Steffens M.B."/>
            <person name="Bombassaro A."/>
            <person name="Tadra-Sfeir M.Z."/>
            <person name="Moreno L.F."/>
            <person name="Najafzadeh M.J."/>
            <person name="Felipe M.S."/>
            <person name="Teixeira M."/>
            <person name="Sun J."/>
            <person name="Xi L."/>
            <person name="Castro M.A."/>
            <person name="Vicente V.A."/>
        </authorList>
    </citation>
    <scope>NUCLEOTIDE SEQUENCE [LARGE SCALE GENOMIC DNA]</scope>
    <source>
        <strain evidence="2 3">CBS 269.64</strain>
    </source>
</reference>
<protein>
    <submittedName>
        <fullName evidence="2">Uncharacterized protein</fullName>
    </submittedName>
</protein>
<feature type="region of interest" description="Disordered" evidence="1">
    <location>
        <begin position="1"/>
        <end position="34"/>
    </location>
</feature>
<evidence type="ECO:0000256" key="1">
    <source>
        <dbReference type="SAM" id="MobiDB-lite"/>
    </source>
</evidence>
<comment type="caution">
    <text evidence="2">The sequence shown here is derived from an EMBL/GenBank/DDBJ whole genome shotgun (WGS) entry which is preliminary data.</text>
</comment>
<name>A0A178CC10_9EURO</name>
<sequence>MGEVVASAPDAGEVTRRSGGDATESRLLPAPRFAPRNPAVPGAVESGFRVGWCLDREAAPYCEELRTAPFALVDASLVGRLFEWHATLNGIALDSLDMTSPASTRCAAPHAFAGDHIF</sequence>
<dbReference type="RefSeq" id="XP_022495855.1">
    <property type="nucleotide sequence ID" value="XM_022648184.1"/>
</dbReference>
<organism evidence="2 3">
    <name type="scientific">Fonsecaea nubica</name>
    <dbReference type="NCBI Taxonomy" id="856822"/>
    <lineage>
        <taxon>Eukaryota</taxon>
        <taxon>Fungi</taxon>
        <taxon>Dikarya</taxon>
        <taxon>Ascomycota</taxon>
        <taxon>Pezizomycotina</taxon>
        <taxon>Eurotiomycetes</taxon>
        <taxon>Chaetothyriomycetidae</taxon>
        <taxon>Chaetothyriales</taxon>
        <taxon>Herpotrichiellaceae</taxon>
        <taxon>Fonsecaea</taxon>
    </lineage>
</organism>
<dbReference type="Proteomes" id="UP000185904">
    <property type="component" value="Unassembled WGS sequence"/>
</dbReference>
<evidence type="ECO:0000313" key="3">
    <source>
        <dbReference type="Proteomes" id="UP000185904"/>
    </source>
</evidence>
<dbReference type="GeneID" id="34593313"/>
<accession>A0A178CC10</accession>
<gene>
    <name evidence="2" type="ORF">AYO20_09917</name>
</gene>
<keyword evidence="3" id="KW-1185">Reference proteome</keyword>
<evidence type="ECO:0000313" key="2">
    <source>
        <dbReference type="EMBL" id="OAL26884.1"/>
    </source>
</evidence>
<dbReference type="EMBL" id="LVCJ01000098">
    <property type="protein sequence ID" value="OAL26884.1"/>
    <property type="molecule type" value="Genomic_DNA"/>
</dbReference>
<proteinExistence type="predicted"/>